<comment type="caution">
    <text evidence="2">The sequence shown here is derived from an EMBL/GenBank/DDBJ whole genome shotgun (WGS) entry which is preliminary data.</text>
</comment>
<dbReference type="Gene3D" id="1.10.260.40">
    <property type="entry name" value="lambda repressor-like DNA-binding domains"/>
    <property type="match status" value="1"/>
</dbReference>
<dbReference type="EMBL" id="JAHXPT010000002">
    <property type="protein sequence ID" value="MBW6409026.1"/>
    <property type="molecule type" value="Genomic_DNA"/>
</dbReference>
<dbReference type="Pfam" id="PF13443">
    <property type="entry name" value="HTH_26"/>
    <property type="match status" value="1"/>
</dbReference>
<evidence type="ECO:0000313" key="3">
    <source>
        <dbReference type="Proteomes" id="UP001519921"/>
    </source>
</evidence>
<keyword evidence="3" id="KW-1185">Reference proteome</keyword>
<gene>
    <name evidence="2" type="ORF">KYD98_02880</name>
</gene>
<dbReference type="InterPro" id="IPR010982">
    <property type="entry name" value="Lambda_DNA-bd_dom_sf"/>
</dbReference>
<feature type="domain" description="HTH cro/C1-type" evidence="1">
    <location>
        <begin position="8"/>
        <end position="63"/>
    </location>
</feature>
<dbReference type="InterPro" id="IPR001387">
    <property type="entry name" value="Cro/C1-type_HTH"/>
</dbReference>
<accession>A0ABS7AK52</accession>
<dbReference type="SUPFAM" id="SSF47413">
    <property type="entry name" value="lambda repressor-like DNA-binding domains"/>
    <property type="match status" value="1"/>
</dbReference>
<sequence length="67" mass="7441">MPININVVKKIMLEKGIAPSDLARKMKVSKSRVSRILNTEVSNSQVKTIHSLANALDVKPTEILKEN</sequence>
<dbReference type="CDD" id="cd00093">
    <property type="entry name" value="HTH_XRE"/>
    <property type="match status" value="1"/>
</dbReference>
<proteinExistence type="predicted"/>
<dbReference type="SMART" id="SM00530">
    <property type="entry name" value="HTH_XRE"/>
    <property type="match status" value="1"/>
</dbReference>
<evidence type="ECO:0000259" key="1">
    <source>
        <dbReference type="PROSITE" id="PS50943"/>
    </source>
</evidence>
<evidence type="ECO:0000313" key="2">
    <source>
        <dbReference type="EMBL" id="MBW6409026.1"/>
    </source>
</evidence>
<dbReference type="RefSeq" id="WP_219778086.1">
    <property type="nucleotide sequence ID" value="NZ_JAHXPT010000002.1"/>
</dbReference>
<reference evidence="2 3" key="1">
    <citation type="submission" date="2021-07" db="EMBL/GenBank/DDBJ databases">
        <title>Clostridium weizhouense sp. nov., an anaerobic bacterium isolated from activated sludge of Petroleum wastewater.</title>
        <authorList>
            <person name="Li Q."/>
        </authorList>
    </citation>
    <scope>NUCLEOTIDE SEQUENCE [LARGE SCALE GENOMIC DNA]</scope>
    <source>
        <strain evidence="2 3">YB-6</strain>
    </source>
</reference>
<name>A0ABS7AK52_9CLOT</name>
<dbReference type="PROSITE" id="PS50943">
    <property type="entry name" value="HTH_CROC1"/>
    <property type="match status" value="1"/>
</dbReference>
<protein>
    <submittedName>
        <fullName evidence="2">Helix-turn-helix transcriptional regulator</fullName>
    </submittedName>
</protein>
<dbReference type="Proteomes" id="UP001519921">
    <property type="component" value="Unassembled WGS sequence"/>
</dbReference>
<organism evidence="2 3">
    <name type="scientific">Clostridium weizhouense</name>
    <dbReference type="NCBI Taxonomy" id="2859781"/>
    <lineage>
        <taxon>Bacteria</taxon>
        <taxon>Bacillati</taxon>
        <taxon>Bacillota</taxon>
        <taxon>Clostridia</taxon>
        <taxon>Eubacteriales</taxon>
        <taxon>Clostridiaceae</taxon>
        <taxon>Clostridium</taxon>
    </lineage>
</organism>